<evidence type="ECO:0000313" key="5">
    <source>
        <dbReference type="Proteomes" id="UP001620626"/>
    </source>
</evidence>
<sequence length="805" mass="89021">MPRGISDRWISNLIPFDFISFHPLWRRSTQLHDEKCASPAFSGGRSKPKKKEIEQIRKSKAPKENDFTEIEQFFFSASFLGANALNCYICAENGLDEFGECKTSFPFSCDGYAKRFPKDEKIFCRTTRHKTANGTFTVVKECIADSAHHVTFPRKPYQLAEECDVVDLNGVEVAYCLCGDQNLCNGEAIVGQFSAFEEKYPELFDSDPTTTASDQLSLSQSSHQRSAEEKQRERSGEEAAESAEEPMESSTWHGQIVDGSVHFGTSGQFESAGWETATTEQNQNNNNNNNNPFVAPPTRNEDNNENEKEKIGELVTFPLLATTNDEAQMTASEEMQSSKAETAERMAGFECFQCKEPNLQNGVDDCRTQTVANCADLSKTVPAIGRPLCLSRQIVDTKNGRFQVEKGCTSERAILNEMGAKAVPMLNALISGEISCDQQRKSGEEAERGEEKWQNICICATAQCNGKSMGEQQMLLANPQQMLRLPFSSPSSLITSSSSSSSAAFPTSSFDSTTKSVPNLSAEEHFLSTTSEPLNCAVCLDVELGNSVSDCRNAHSQNCGHKIREEKAYCLTRQTQNGKDAFIVEKSCVTTHQFYQQFPEELEKHSADEVPIGCDATYDGFVNYCLCDGQMCNRNSLSEQAQRNGKSGKMRNKTRTEKEEKHGKSSEEKKRPLFVPSAADLTPIISMRPIKPSAELANQEEKGGKSFGDDPSPPNWLPNWPSSDAPNWPTSAASPILVPATTPPSNLTQQNDRLKKWKQNSERAKRPFESAGGEESSDGKRTILSMGIGIVHAMLTLFASLFLML</sequence>
<dbReference type="PANTHER" id="PTHR33562">
    <property type="entry name" value="ATILLA, ISOFORM B-RELATED-RELATED"/>
    <property type="match status" value="1"/>
</dbReference>
<feature type="compositionally biased region" description="Low complexity" evidence="2">
    <location>
        <begin position="281"/>
        <end position="291"/>
    </location>
</feature>
<feature type="compositionally biased region" description="Basic and acidic residues" evidence="2">
    <location>
        <begin position="654"/>
        <end position="671"/>
    </location>
</feature>
<dbReference type="InterPro" id="IPR050975">
    <property type="entry name" value="Sleep_regulator"/>
</dbReference>
<dbReference type="EMBL" id="JBICBT010000663">
    <property type="protein sequence ID" value="KAL3106093.1"/>
    <property type="molecule type" value="Genomic_DNA"/>
</dbReference>
<keyword evidence="3" id="KW-0472">Membrane</keyword>
<feature type="compositionally biased region" description="Low complexity" evidence="2">
    <location>
        <begin position="213"/>
        <end position="224"/>
    </location>
</feature>
<feature type="compositionally biased region" description="Basic and acidic residues" evidence="2">
    <location>
        <begin position="299"/>
        <end position="308"/>
    </location>
</feature>
<accession>A0ABD2KT79</accession>
<evidence type="ECO:0000256" key="3">
    <source>
        <dbReference type="SAM" id="Phobius"/>
    </source>
</evidence>
<dbReference type="Proteomes" id="UP001620626">
    <property type="component" value="Unassembled WGS sequence"/>
</dbReference>
<protein>
    <submittedName>
        <fullName evidence="4">Uncharacterized protein</fullName>
    </submittedName>
</protein>
<evidence type="ECO:0000256" key="2">
    <source>
        <dbReference type="SAM" id="MobiDB-lite"/>
    </source>
</evidence>
<feature type="compositionally biased region" description="Basic and acidic residues" evidence="2">
    <location>
        <begin position="699"/>
        <end position="708"/>
    </location>
</feature>
<evidence type="ECO:0000256" key="1">
    <source>
        <dbReference type="ARBA" id="ARBA00022729"/>
    </source>
</evidence>
<keyword evidence="1" id="KW-0732">Signal</keyword>
<feature type="region of interest" description="Disordered" evidence="2">
    <location>
        <begin position="275"/>
        <end position="308"/>
    </location>
</feature>
<name>A0ABD2KT79_9BILA</name>
<reference evidence="4 5" key="1">
    <citation type="submission" date="2024-10" db="EMBL/GenBank/DDBJ databases">
        <authorList>
            <person name="Kim D."/>
        </authorList>
    </citation>
    <scope>NUCLEOTIDE SEQUENCE [LARGE SCALE GENOMIC DNA]</scope>
    <source>
        <strain evidence="4">BH-2024</strain>
    </source>
</reference>
<feature type="compositionally biased region" description="Basic and acidic residues" evidence="2">
    <location>
        <begin position="759"/>
        <end position="768"/>
    </location>
</feature>
<gene>
    <name evidence="4" type="ORF">niasHT_025482</name>
</gene>
<dbReference type="AlphaFoldDB" id="A0ABD2KT79"/>
<proteinExistence type="predicted"/>
<feature type="region of interest" description="Disordered" evidence="2">
    <location>
        <begin position="204"/>
        <end position="251"/>
    </location>
</feature>
<organism evidence="4 5">
    <name type="scientific">Heterodera trifolii</name>
    <dbReference type="NCBI Taxonomy" id="157864"/>
    <lineage>
        <taxon>Eukaryota</taxon>
        <taxon>Metazoa</taxon>
        <taxon>Ecdysozoa</taxon>
        <taxon>Nematoda</taxon>
        <taxon>Chromadorea</taxon>
        <taxon>Rhabditida</taxon>
        <taxon>Tylenchina</taxon>
        <taxon>Tylenchomorpha</taxon>
        <taxon>Tylenchoidea</taxon>
        <taxon>Heteroderidae</taxon>
        <taxon>Heteroderinae</taxon>
        <taxon>Heterodera</taxon>
    </lineage>
</organism>
<keyword evidence="5" id="KW-1185">Reference proteome</keyword>
<keyword evidence="3" id="KW-0812">Transmembrane</keyword>
<comment type="caution">
    <text evidence="4">The sequence shown here is derived from an EMBL/GenBank/DDBJ whole genome shotgun (WGS) entry which is preliminary data.</text>
</comment>
<evidence type="ECO:0000313" key="4">
    <source>
        <dbReference type="EMBL" id="KAL3106093.1"/>
    </source>
</evidence>
<feature type="compositionally biased region" description="Acidic residues" evidence="2">
    <location>
        <begin position="238"/>
        <end position="247"/>
    </location>
</feature>
<feature type="compositionally biased region" description="Basic and acidic residues" evidence="2">
    <location>
        <begin position="225"/>
        <end position="237"/>
    </location>
</feature>
<feature type="transmembrane region" description="Helical" evidence="3">
    <location>
        <begin position="783"/>
        <end position="804"/>
    </location>
</feature>
<feature type="region of interest" description="Disordered" evidence="2">
    <location>
        <begin position="696"/>
        <end position="780"/>
    </location>
</feature>
<keyword evidence="3" id="KW-1133">Transmembrane helix</keyword>
<feature type="region of interest" description="Disordered" evidence="2">
    <location>
        <begin position="638"/>
        <end position="680"/>
    </location>
</feature>